<evidence type="ECO:0000256" key="1">
    <source>
        <dbReference type="ARBA" id="ARBA00004196"/>
    </source>
</evidence>
<dbReference type="AlphaFoldDB" id="A0A938WU62"/>
<name>A0A938WU62_9BACT</name>
<keyword evidence="2" id="KW-0201">Cytochrome c-type biogenesis</keyword>
<dbReference type="Gene3D" id="3.40.30.10">
    <property type="entry name" value="Glutaredoxin"/>
    <property type="match status" value="1"/>
</dbReference>
<gene>
    <name evidence="6" type="ORF">H6A34_10555</name>
</gene>
<evidence type="ECO:0000313" key="6">
    <source>
        <dbReference type="EMBL" id="MBM6674313.1"/>
    </source>
</evidence>
<evidence type="ECO:0000256" key="2">
    <source>
        <dbReference type="ARBA" id="ARBA00022748"/>
    </source>
</evidence>
<dbReference type="GO" id="GO:0030313">
    <property type="term" value="C:cell envelope"/>
    <property type="evidence" value="ECO:0007669"/>
    <property type="project" value="UniProtKB-SubCell"/>
</dbReference>
<organism evidence="6 7">
    <name type="scientific">Marseilla massiliensis</name>
    <dbReference type="NCBI Taxonomy" id="1841864"/>
    <lineage>
        <taxon>Bacteria</taxon>
        <taxon>Pseudomonadati</taxon>
        <taxon>Bacteroidota</taxon>
        <taxon>Bacteroidia</taxon>
        <taxon>Bacteroidales</taxon>
        <taxon>Prevotellaceae</taxon>
        <taxon>Marseilla</taxon>
    </lineage>
</organism>
<keyword evidence="7" id="KW-1185">Reference proteome</keyword>
<dbReference type="GO" id="GO:0016209">
    <property type="term" value="F:antioxidant activity"/>
    <property type="evidence" value="ECO:0007669"/>
    <property type="project" value="InterPro"/>
</dbReference>
<dbReference type="InterPro" id="IPR050553">
    <property type="entry name" value="Thioredoxin_ResA/DsbE_sf"/>
</dbReference>
<dbReference type="CDD" id="cd02966">
    <property type="entry name" value="TlpA_like_family"/>
    <property type="match status" value="1"/>
</dbReference>
<dbReference type="InterPro" id="IPR013766">
    <property type="entry name" value="Thioredoxin_domain"/>
</dbReference>
<dbReference type="PANTHER" id="PTHR42852">
    <property type="entry name" value="THIOL:DISULFIDE INTERCHANGE PROTEIN DSBE"/>
    <property type="match status" value="1"/>
</dbReference>
<evidence type="ECO:0000313" key="7">
    <source>
        <dbReference type="Proteomes" id="UP000706891"/>
    </source>
</evidence>
<dbReference type="GO" id="GO:0016491">
    <property type="term" value="F:oxidoreductase activity"/>
    <property type="evidence" value="ECO:0007669"/>
    <property type="project" value="InterPro"/>
</dbReference>
<dbReference type="GO" id="GO:0017004">
    <property type="term" value="P:cytochrome complex assembly"/>
    <property type="evidence" value="ECO:0007669"/>
    <property type="project" value="UniProtKB-KW"/>
</dbReference>
<dbReference type="EMBL" id="JACJJG010000068">
    <property type="protein sequence ID" value="MBM6674313.1"/>
    <property type="molecule type" value="Genomic_DNA"/>
</dbReference>
<dbReference type="PANTHER" id="PTHR42852:SF6">
    <property type="entry name" value="THIOL:DISULFIDE INTERCHANGE PROTEIN DSBE"/>
    <property type="match status" value="1"/>
</dbReference>
<sequence length="160" mass="18342">MALAANVSAQDADSLYAKDLLQPGTEAPDFTLAAPDGTRHSLSEMKGSYVVLDFWASWCPDCRKDIPEMKRLHDMYGQRIKFVSVSFDDKKDNWTRCIESNGMDWLHLSELKKWKSTDVSRLYNIKWIPAMYLIDRQGTVILSTVMIDKLAAKLKELHEL</sequence>
<dbReference type="InterPro" id="IPR036249">
    <property type="entry name" value="Thioredoxin-like_sf"/>
</dbReference>
<comment type="subcellular location">
    <subcellularLocation>
        <location evidence="1">Cell envelope</location>
    </subcellularLocation>
</comment>
<evidence type="ECO:0000256" key="4">
    <source>
        <dbReference type="ARBA" id="ARBA00023284"/>
    </source>
</evidence>
<feature type="domain" description="Thioredoxin" evidence="5">
    <location>
        <begin position="21"/>
        <end position="160"/>
    </location>
</feature>
<keyword evidence="4" id="KW-0676">Redox-active center</keyword>
<accession>A0A938WU62</accession>
<keyword evidence="3" id="KW-1015">Disulfide bond</keyword>
<evidence type="ECO:0000256" key="3">
    <source>
        <dbReference type="ARBA" id="ARBA00023157"/>
    </source>
</evidence>
<comment type="caution">
    <text evidence="6">The sequence shown here is derived from an EMBL/GenBank/DDBJ whole genome shotgun (WGS) entry which is preliminary data.</text>
</comment>
<proteinExistence type="predicted"/>
<dbReference type="PROSITE" id="PS51352">
    <property type="entry name" value="THIOREDOXIN_2"/>
    <property type="match status" value="1"/>
</dbReference>
<dbReference type="SUPFAM" id="SSF52833">
    <property type="entry name" value="Thioredoxin-like"/>
    <property type="match status" value="1"/>
</dbReference>
<dbReference type="Pfam" id="PF00578">
    <property type="entry name" value="AhpC-TSA"/>
    <property type="match status" value="1"/>
</dbReference>
<reference evidence="6" key="1">
    <citation type="submission" date="2020-08" db="EMBL/GenBank/DDBJ databases">
        <authorList>
            <person name="Cejkova D."/>
            <person name="Kubasova T."/>
            <person name="Jahodarova E."/>
            <person name="Rychlik I."/>
        </authorList>
    </citation>
    <scope>NUCLEOTIDE SEQUENCE</scope>
    <source>
        <strain evidence="6">An824</strain>
    </source>
</reference>
<protein>
    <submittedName>
        <fullName evidence="6">TlpA family protein disulfide reductase</fullName>
    </submittedName>
</protein>
<dbReference type="Proteomes" id="UP000706891">
    <property type="component" value="Unassembled WGS sequence"/>
</dbReference>
<reference evidence="6" key="2">
    <citation type="journal article" date="2021" name="Sci. Rep.">
        <title>The distribution of antibiotic resistance genes in chicken gut microbiota commensals.</title>
        <authorList>
            <person name="Juricova H."/>
            <person name="Matiasovicova J."/>
            <person name="Kubasova T."/>
            <person name="Cejkova D."/>
            <person name="Rychlik I."/>
        </authorList>
    </citation>
    <scope>NUCLEOTIDE SEQUENCE</scope>
    <source>
        <strain evidence="6">An824</strain>
    </source>
</reference>
<evidence type="ECO:0000259" key="5">
    <source>
        <dbReference type="PROSITE" id="PS51352"/>
    </source>
</evidence>
<dbReference type="InterPro" id="IPR000866">
    <property type="entry name" value="AhpC/TSA"/>
</dbReference>